<dbReference type="PROSITE" id="PS51729">
    <property type="entry name" value="GNAT_YJDJ"/>
    <property type="match status" value="1"/>
</dbReference>
<evidence type="ECO:0000313" key="2">
    <source>
        <dbReference type="EMBL" id="TVZ01128.1"/>
    </source>
</evidence>
<dbReference type="Proteomes" id="UP000460272">
    <property type="component" value="Unassembled WGS sequence"/>
</dbReference>
<sequence length="111" mass="12469">MDSAADMPVMTDNPAASRYEMHMGSELAGFIDYQLRHDHGAEVISLIHTEVEPAFQGAHLATHLARFSLDDARARGLSVLPFCPYINSWIKKHPEYTELVPEDRQVEFGLS</sequence>
<dbReference type="RefSeq" id="WP_145859451.1">
    <property type="nucleotide sequence ID" value="NZ_RPFW01000007.1"/>
</dbReference>
<dbReference type="InterPro" id="IPR031165">
    <property type="entry name" value="GNAT_YJDJ"/>
</dbReference>
<proteinExistence type="predicted"/>
<comment type="caution">
    <text evidence="2">The sequence shown here is derived from an EMBL/GenBank/DDBJ whole genome shotgun (WGS) entry which is preliminary data.</text>
</comment>
<dbReference type="Gene3D" id="3.40.630.30">
    <property type="match status" value="1"/>
</dbReference>
<dbReference type="PANTHER" id="PTHR31435:SF10">
    <property type="entry name" value="BSR4717 PROTEIN"/>
    <property type="match status" value="1"/>
</dbReference>
<dbReference type="EMBL" id="RPFW01000007">
    <property type="protein sequence ID" value="TVZ01128.1"/>
    <property type="molecule type" value="Genomic_DNA"/>
</dbReference>
<dbReference type="CDD" id="cd04301">
    <property type="entry name" value="NAT_SF"/>
    <property type="match status" value="1"/>
</dbReference>
<gene>
    <name evidence="2" type="ORF">EAS64_33070</name>
</gene>
<dbReference type="InterPro" id="IPR045057">
    <property type="entry name" value="Gcn5-rel_NAT"/>
</dbReference>
<keyword evidence="2" id="KW-0808">Transferase</keyword>
<dbReference type="Pfam" id="PF14542">
    <property type="entry name" value="Acetyltransf_CG"/>
    <property type="match status" value="1"/>
</dbReference>
<accession>A0A6P2BQJ9</accession>
<dbReference type="AlphaFoldDB" id="A0A6P2BQJ9"/>
<keyword evidence="3" id="KW-1185">Reference proteome</keyword>
<organism evidence="2 3">
    <name type="scientific">Trebonia kvetii</name>
    <dbReference type="NCBI Taxonomy" id="2480626"/>
    <lineage>
        <taxon>Bacteria</taxon>
        <taxon>Bacillati</taxon>
        <taxon>Actinomycetota</taxon>
        <taxon>Actinomycetes</taxon>
        <taxon>Streptosporangiales</taxon>
        <taxon>Treboniaceae</taxon>
        <taxon>Trebonia</taxon>
    </lineage>
</organism>
<name>A0A6P2BQJ9_9ACTN</name>
<dbReference type="OrthoDB" id="5405911at2"/>
<reference evidence="2 3" key="1">
    <citation type="submission" date="2018-11" db="EMBL/GenBank/DDBJ databases">
        <title>Trebonia kvetii gen.nov., sp.nov., a novel acidophilic actinobacterium, and proposal of the new actinobacterial family Treboniaceae fam. nov.</title>
        <authorList>
            <person name="Rapoport D."/>
            <person name="Sagova-Mareckova M."/>
            <person name="Sedlacek I."/>
            <person name="Provaznik J."/>
            <person name="Kralova S."/>
            <person name="Pavlinic D."/>
            <person name="Benes V."/>
            <person name="Kopecky J."/>
        </authorList>
    </citation>
    <scope>NUCLEOTIDE SEQUENCE [LARGE SCALE GENOMIC DNA]</scope>
    <source>
        <strain evidence="2 3">15Tr583</strain>
    </source>
</reference>
<dbReference type="SUPFAM" id="SSF55729">
    <property type="entry name" value="Acyl-CoA N-acyltransferases (Nat)"/>
    <property type="match status" value="1"/>
</dbReference>
<feature type="domain" description="N-acetyltransferase" evidence="1">
    <location>
        <begin position="11"/>
        <end position="101"/>
    </location>
</feature>
<dbReference type="InterPro" id="IPR016181">
    <property type="entry name" value="Acyl_CoA_acyltransferase"/>
</dbReference>
<evidence type="ECO:0000259" key="1">
    <source>
        <dbReference type="PROSITE" id="PS51729"/>
    </source>
</evidence>
<evidence type="ECO:0000313" key="3">
    <source>
        <dbReference type="Proteomes" id="UP000460272"/>
    </source>
</evidence>
<dbReference type="GO" id="GO:0016740">
    <property type="term" value="F:transferase activity"/>
    <property type="evidence" value="ECO:0007669"/>
    <property type="project" value="UniProtKB-KW"/>
</dbReference>
<protein>
    <submittedName>
        <fullName evidence="2">N-acetyltransferase</fullName>
    </submittedName>
</protein>
<dbReference type="PANTHER" id="PTHR31435">
    <property type="entry name" value="PROTEIN NATD1"/>
    <property type="match status" value="1"/>
</dbReference>